<keyword evidence="2" id="KW-1133">Transmembrane helix</keyword>
<keyword evidence="2" id="KW-0472">Membrane</keyword>
<gene>
    <name evidence="3" type="ORF">CR513_03436</name>
</gene>
<evidence type="ECO:0000313" key="3">
    <source>
        <dbReference type="EMBL" id="RDY11857.1"/>
    </source>
</evidence>
<evidence type="ECO:0000256" key="2">
    <source>
        <dbReference type="SAM" id="Phobius"/>
    </source>
</evidence>
<feature type="non-terminal residue" evidence="3">
    <location>
        <position position="1"/>
    </location>
</feature>
<proteinExistence type="predicted"/>
<dbReference type="PANTHER" id="PTHR36396:SF1">
    <property type="entry name" value="MALTASE-GLUCOAMYLASE, INTESTINAL PROTEIN"/>
    <property type="match status" value="1"/>
</dbReference>
<keyword evidence="2" id="KW-0812">Transmembrane</keyword>
<dbReference type="PANTHER" id="PTHR36396">
    <property type="entry name" value="MALTASE-GLUCOAMYLASE, INTESTINAL PROTEIN"/>
    <property type="match status" value="1"/>
</dbReference>
<dbReference type="Proteomes" id="UP000257109">
    <property type="component" value="Unassembled WGS sequence"/>
</dbReference>
<feature type="compositionally biased region" description="Polar residues" evidence="1">
    <location>
        <begin position="137"/>
        <end position="154"/>
    </location>
</feature>
<dbReference type="EMBL" id="QJKJ01000565">
    <property type="protein sequence ID" value="RDY11857.1"/>
    <property type="molecule type" value="Genomic_DNA"/>
</dbReference>
<name>A0A371I9Z0_MUCPR</name>
<comment type="caution">
    <text evidence="3">The sequence shown here is derived from an EMBL/GenBank/DDBJ whole genome shotgun (WGS) entry which is preliminary data.</text>
</comment>
<dbReference type="AlphaFoldDB" id="A0A371I9Z0"/>
<keyword evidence="4" id="KW-1185">Reference proteome</keyword>
<evidence type="ECO:0000313" key="4">
    <source>
        <dbReference type="Proteomes" id="UP000257109"/>
    </source>
</evidence>
<evidence type="ECO:0008006" key="5">
    <source>
        <dbReference type="Google" id="ProtNLM"/>
    </source>
</evidence>
<dbReference type="PROSITE" id="PS51257">
    <property type="entry name" value="PROKAR_LIPOPROTEIN"/>
    <property type="match status" value="1"/>
</dbReference>
<protein>
    <recommendedName>
        <fullName evidence="5">Transmembrane protein</fullName>
    </recommendedName>
</protein>
<accession>A0A371I9Z0</accession>
<dbReference type="OrthoDB" id="1932454at2759"/>
<feature type="region of interest" description="Disordered" evidence="1">
    <location>
        <begin position="137"/>
        <end position="156"/>
    </location>
</feature>
<sequence>MKLGALDIELNFDGSTIVTVTVTSTAANSSTAGCILSLSYSLILLTSLYVEVNCRSSGKTRRFAVGTDAGFAVALINRKLKGGVAVASHIEAVKDGEEPIAFGPTSLLSNFGEDWKLETVTLTDLSSGNLNKQTPLSSGEWTISTDGNADTRTSVPRPARRVSNPISFVYFAKIVFAFILIFVLGAIFTLFLDNLPAFILFLSNMFI</sequence>
<dbReference type="STRING" id="157652.A0A371I9Z0"/>
<evidence type="ECO:0000256" key="1">
    <source>
        <dbReference type="SAM" id="MobiDB-lite"/>
    </source>
</evidence>
<feature type="transmembrane region" description="Helical" evidence="2">
    <location>
        <begin position="170"/>
        <end position="192"/>
    </location>
</feature>
<feature type="transmembrane region" description="Helical" evidence="2">
    <location>
        <begin position="30"/>
        <end position="52"/>
    </location>
</feature>
<organism evidence="3 4">
    <name type="scientific">Mucuna pruriens</name>
    <name type="common">Velvet bean</name>
    <name type="synonym">Dolichos pruriens</name>
    <dbReference type="NCBI Taxonomy" id="157652"/>
    <lineage>
        <taxon>Eukaryota</taxon>
        <taxon>Viridiplantae</taxon>
        <taxon>Streptophyta</taxon>
        <taxon>Embryophyta</taxon>
        <taxon>Tracheophyta</taxon>
        <taxon>Spermatophyta</taxon>
        <taxon>Magnoliopsida</taxon>
        <taxon>eudicotyledons</taxon>
        <taxon>Gunneridae</taxon>
        <taxon>Pentapetalae</taxon>
        <taxon>rosids</taxon>
        <taxon>fabids</taxon>
        <taxon>Fabales</taxon>
        <taxon>Fabaceae</taxon>
        <taxon>Papilionoideae</taxon>
        <taxon>50 kb inversion clade</taxon>
        <taxon>NPAAA clade</taxon>
        <taxon>indigoferoid/millettioid clade</taxon>
        <taxon>Phaseoleae</taxon>
        <taxon>Mucuna</taxon>
    </lineage>
</organism>
<reference evidence="3" key="1">
    <citation type="submission" date="2018-05" db="EMBL/GenBank/DDBJ databases">
        <title>Draft genome of Mucuna pruriens seed.</title>
        <authorList>
            <person name="Nnadi N.E."/>
            <person name="Vos R."/>
            <person name="Hasami M.H."/>
            <person name="Devisetty U.K."/>
            <person name="Aguiy J.C."/>
        </authorList>
    </citation>
    <scope>NUCLEOTIDE SEQUENCE [LARGE SCALE GENOMIC DNA]</scope>
    <source>
        <strain evidence="3">JCA_2017</strain>
    </source>
</reference>